<accession>A0A6P5PDZ7</accession>
<sequence length="225" mass="24400">MHELALLRGAGEAGTPQTDADDASRFARTRVPRRLRVALDWDRLPCSLPAPRLRTLCPQPGLPPPYPRGLQGLASEPDQWSAASSPLACSRASRPMAARRARRSLPRGPSPRPRPHATEDLGAPPPRWSAGCGRPAPAPRGFSAALVLINSQASVALRRWRGTGTSPSWPATDQPLHPSPPGLQRAQMLRWKPREQPSSPRARPGEACVDICQVSLPTQLPHLWG</sequence>
<name>A0A6P5PDZ7_MUSCR</name>
<feature type="region of interest" description="Disordered" evidence="1">
    <location>
        <begin position="56"/>
        <end position="136"/>
    </location>
</feature>
<dbReference type="AlphaFoldDB" id="A0A6P5PDZ7"/>
<keyword evidence="2" id="KW-1185">Reference proteome</keyword>
<evidence type="ECO:0000313" key="3">
    <source>
        <dbReference type="RefSeq" id="XP_021013615.1"/>
    </source>
</evidence>
<gene>
    <name evidence="3" type="primary">LOC110291018</name>
</gene>
<organism evidence="2 3">
    <name type="scientific">Mus caroli</name>
    <name type="common">Ryukyu mouse</name>
    <name type="synonym">Ricefield mouse</name>
    <dbReference type="NCBI Taxonomy" id="10089"/>
    <lineage>
        <taxon>Eukaryota</taxon>
        <taxon>Metazoa</taxon>
        <taxon>Chordata</taxon>
        <taxon>Craniata</taxon>
        <taxon>Vertebrata</taxon>
        <taxon>Euteleostomi</taxon>
        <taxon>Mammalia</taxon>
        <taxon>Eutheria</taxon>
        <taxon>Euarchontoglires</taxon>
        <taxon>Glires</taxon>
        <taxon>Rodentia</taxon>
        <taxon>Myomorpha</taxon>
        <taxon>Muroidea</taxon>
        <taxon>Muridae</taxon>
        <taxon>Murinae</taxon>
        <taxon>Mus</taxon>
        <taxon>Mus</taxon>
    </lineage>
</organism>
<evidence type="ECO:0000256" key="1">
    <source>
        <dbReference type="SAM" id="MobiDB-lite"/>
    </source>
</evidence>
<protein>
    <submittedName>
        <fullName evidence="3">Serine/arginine repetitive matrix protein 1-like</fullName>
    </submittedName>
</protein>
<dbReference type="Proteomes" id="UP000515126">
    <property type="component" value="Chromosome 3"/>
</dbReference>
<proteinExistence type="predicted"/>
<feature type="region of interest" description="Disordered" evidence="1">
    <location>
        <begin position="1"/>
        <end position="26"/>
    </location>
</feature>
<dbReference type="GeneID" id="110291018"/>
<evidence type="ECO:0000313" key="2">
    <source>
        <dbReference type="Proteomes" id="UP000515126"/>
    </source>
</evidence>
<reference evidence="3" key="1">
    <citation type="submission" date="2025-08" db="UniProtKB">
        <authorList>
            <consortium name="RefSeq"/>
        </authorList>
    </citation>
    <scope>IDENTIFICATION</scope>
</reference>
<feature type="region of interest" description="Disordered" evidence="1">
    <location>
        <begin position="162"/>
        <end position="184"/>
    </location>
</feature>
<dbReference type="KEGG" id="mcal:110291018"/>
<dbReference type="RefSeq" id="XP_021013615.1">
    <property type="nucleotide sequence ID" value="XM_021157956.2"/>
</dbReference>